<evidence type="ECO:0000256" key="1">
    <source>
        <dbReference type="ARBA" id="ARBA00004141"/>
    </source>
</evidence>
<name>A0A3F3QD44_9EURO</name>
<reference evidence="6 7" key="1">
    <citation type="submission" date="2018-07" db="EMBL/GenBank/DDBJ databases">
        <title>The genomes of Aspergillus section Nigri reveals drivers in fungal speciation.</title>
        <authorList>
            <consortium name="DOE Joint Genome Institute"/>
            <person name="Vesth T.C."/>
            <person name="Nybo J."/>
            <person name="Theobald S."/>
            <person name="Brandl J."/>
            <person name="Frisvad J.C."/>
            <person name="Nielsen K.F."/>
            <person name="Lyhne E.K."/>
            <person name="Kogle M.E."/>
            <person name="Kuo A."/>
            <person name="Riley R."/>
            <person name="Clum A."/>
            <person name="Nolan M."/>
            <person name="Lipzen A."/>
            <person name="Salamov A."/>
            <person name="Henrissat B."/>
            <person name="Wiebenga A."/>
            <person name="De vries R.P."/>
            <person name="Grigoriev I.V."/>
            <person name="Mortensen U.H."/>
            <person name="Andersen M.R."/>
            <person name="Baker S.E."/>
        </authorList>
    </citation>
    <scope>NUCLEOTIDE SEQUENCE [LARGE SCALE GENOMIC DNA]</scope>
    <source>
        <strain evidence="6 7">CBS 139.54b</strain>
    </source>
</reference>
<dbReference type="InterPro" id="IPR005829">
    <property type="entry name" value="Sugar_transporter_CS"/>
</dbReference>
<evidence type="ECO:0000256" key="2">
    <source>
        <dbReference type="ARBA" id="ARBA00022692"/>
    </source>
</evidence>
<gene>
    <name evidence="6" type="ORF">BDQ94DRAFT_167624</name>
</gene>
<keyword evidence="3 5" id="KW-1133">Transmembrane helix</keyword>
<dbReference type="Gene3D" id="1.20.1250.20">
    <property type="entry name" value="MFS general substrate transporter like domains"/>
    <property type="match status" value="2"/>
</dbReference>
<keyword evidence="2 5" id="KW-0812">Transmembrane</keyword>
<dbReference type="InterPro" id="IPR036259">
    <property type="entry name" value="MFS_trans_sf"/>
</dbReference>
<dbReference type="Proteomes" id="UP000253729">
    <property type="component" value="Unassembled WGS sequence"/>
</dbReference>
<evidence type="ECO:0008006" key="8">
    <source>
        <dbReference type="Google" id="ProtNLM"/>
    </source>
</evidence>
<dbReference type="AlphaFoldDB" id="A0A3F3QD44"/>
<organism evidence="6 7">
    <name type="scientific">Aspergillus welwitschiae</name>
    <dbReference type="NCBI Taxonomy" id="1341132"/>
    <lineage>
        <taxon>Eukaryota</taxon>
        <taxon>Fungi</taxon>
        <taxon>Dikarya</taxon>
        <taxon>Ascomycota</taxon>
        <taxon>Pezizomycotina</taxon>
        <taxon>Eurotiomycetes</taxon>
        <taxon>Eurotiomycetidae</taxon>
        <taxon>Eurotiales</taxon>
        <taxon>Aspergillaceae</taxon>
        <taxon>Aspergillus</taxon>
        <taxon>Aspergillus subgen. Circumdati</taxon>
    </lineage>
</organism>
<dbReference type="RefSeq" id="XP_026629774.1">
    <property type="nucleotide sequence ID" value="XM_026770854.1"/>
</dbReference>
<evidence type="ECO:0000256" key="4">
    <source>
        <dbReference type="ARBA" id="ARBA00023136"/>
    </source>
</evidence>
<protein>
    <recommendedName>
        <fullName evidence="8">Major facilitator superfamily (MFS) profile domain-containing protein</fullName>
    </recommendedName>
</protein>
<feature type="transmembrane region" description="Helical" evidence="5">
    <location>
        <begin position="116"/>
        <end position="139"/>
    </location>
</feature>
<evidence type="ECO:0000256" key="3">
    <source>
        <dbReference type="ARBA" id="ARBA00022989"/>
    </source>
</evidence>
<dbReference type="InterPro" id="IPR050360">
    <property type="entry name" value="MFS_Sugar_Transporters"/>
</dbReference>
<feature type="transmembrane region" description="Helical" evidence="5">
    <location>
        <begin position="188"/>
        <end position="206"/>
    </location>
</feature>
<dbReference type="InterPro" id="IPR005828">
    <property type="entry name" value="MFS_sugar_transport-like"/>
</dbReference>
<sequence>MSVKDLNYVIPGGTHAHLLDVVDKRERDRKRQTIAAAFAIRHLERWEFKVAQSEQRSLKTIDAHYTSPPLSQEQPEDLVKSSAVHDELSDTNALALLTLEVKYDAGEFKNRFHDPYAFGAALLASFGGFHLAMVGSLSYSAATTQTAAQSYATIVASRSIGGIGVGTLAMGAPFYISEISPPAWRGSFWVLEAISIVTGAIGMERYRFQQALLKREYHDYARHPLLGWSMSVRSLEEFQLCWISIGLTAYTDHLRRDSHGNPASGDGGDNKLVQSRVGYTSGSWVVLCGTDLLYVLSYSVSYGPLALVLPAEVFSSSKRAKGVGAATGRIWLANFIIGVVVPEMLLKLGLGTYLFCGLFCVAATEFSFLFVPGTTNKSLEQVAAVFGDGFVDEERNLQSRIAPEVWHGSSHAEKEARV</sequence>
<evidence type="ECO:0000313" key="7">
    <source>
        <dbReference type="Proteomes" id="UP000253729"/>
    </source>
</evidence>
<proteinExistence type="predicted"/>
<comment type="subcellular location">
    <subcellularLocation>
        <location evidence="1">Membrane</location>
        <topology evidence="1">Multi-pass membrane protein</topology>
    </subcellularLocation>
</comment>
<dbReference type="SUPFAM" id="SSF103473">
    <property type="entry name" value="MFS general substrate transporter"/>
    <property type="match status" value="1"/>
</dbReference>
<feature type="transmembrane region" description="Helical" evidence="5">
    <location>
        <begin position="151"/>
        <end position="176"/>
    </location>
</feature>
<feature type="transmembrane region" description="Helical" evidence="5">
    <location>
        <begin position="352"/>
        <end position="371"/>
    </location>
</feature>
<dbReference type="GeneID" id="38139210"/>
<dbReference type="GO" id="GO:0016020">
    <property type="term" value="C:membrane"/>
    <property type="evidence" value="ECO:0007669"/>
    <property type="project" value="UniProtKB-SubCell"/>
</dbReference>
<dbReference type="PANTHER" id="PTHR48022">
    <property type="entry name" value="PLASTIDIC GLUCOSE TRANSPORTER 4"/>
    <property type="match status" value="1"/>
</dbReference>
<dbReference type="PROSITE" id="PS00217">
    <property type="entry name" value="SUGAR_TRANSPORT_2"/>
    <property type="match status" value="1"/>
</dbReference>
<dbReference type="GO" id="GO:0005351">
    <property type="term" value="F:carbohydrate:proton symporter activity"/>
    <property type="evidence" value="ECO:0007669"/>
    <property type="project" value="TreeGrafter"/>
</dbReference>
<evidence type="ECO:0000313" key="6">
    <source>
        <dbReference type="EMBL" id="RDH36752.1"/>
    </source>
</evidence>
<dbReference type="PANTHER" id="PTHR48022:SF14">
    <property type="entry name" value="MAJOR FACILITATOR SUPERFAMILY (MFS) PROFILE DOMAIN-CONTAINING PROTEIN-RELATED"/>
    <property type="match status" value="1"/>
</dbReference>
<accession>A0A3F3QD44</accession>
<evidence type="ECO:0000256" key="5">
    <source>
        <dbReference type="SAM" id="Phobius"/>
    </source>
</evidence>
<dbReference type="Pfam" id="PF00083">
    <property type="entry name" value="Sugar_tr"/>
    <property type="match status" value="2"/>
</dbReference>
<keyword evidence="4 5" id="KW-0472">Membrane</keyword>
<dbReference type="STRING" id="1341132.A0A3F3QD44"/>
<keyword evidence="7" id="KW-1185">Reference proteome</keyword>
<feature type="transmembrane region" description="Helical" evidence="5">
    <location>
        <begin position="328"/>
        <end position="346"/>
    </location>
</feature>
<dbReference type="EMBL" id="KZ852037">
    <property type="protein sequence ID" value="RDH36752.1"/>
    <property type="molecule type" value="Genomic_DNA"/>
</dbReference>